<feature type="domain" description="Knr4/Smi1-like" evidence="1">
    <location>
        <begin position="30"/>
        <end position="127"/>
    </location>
</feature>
<organism evidence="2 3">
    <name type="scientific">Silvania confinis</name>
    <dbReference type="NCBI Taxonomy" id="2926470"/>
    <lineage>
        <taxon>Bacteria</taxon>
        <taxon>Pseudomonadati</taxon>
        <taxon>Pseudomonadota</taxon>
        <taxon>Gammaproteobacteria</taxon>
        <taxon>Enterobacterales</taxon>
        <taxon>Enterobacteriaceae</taxon>
        <taxon>Silvania</taxon>
    </lineage>
</organism>
<keyword evidence="3" id="KW-1185">Reference proteome</keyword>
<dbReference type="Pfam" id="PF09346">
    <property type="entry name" value="SMI1_KNR4"/>
    <property type="match status" value="1"/>
</dbReference>
<sequence length="214" mass="24151">MPVFLEQILSVCSNDLSLSKGITLPSDFHHYPLIEDLTTLLNERNGFYGFESALHFFPLETDGEEIGVIDWNDNTLWIDCYDDLARNAIFFAEDVFGGQFCIKEDGIYSFDPETGSVDYLAPDINEWCKTILEDYEVLTGYPLANAWQKKHGLIPAGYRLVPKIPFVVGGQYVLDNLYLEKSTVAMKARANIALQIRDIPDGSNIKIRLIGSDK</sequence>
<dbReference type="InterPro" id="IPR018958">
    <property type="entry name" value="Knr4/Smi1-like_dom"/>
</dbReference>
<gene>
    <name evidence="2" type="ORF">M8013_08510</name>
</gene>
<dbReference type="AlphaFoldDB" id="A0A9J6QHD8"/>
<evidence type="ECO:0000313" key="3">
    <source>
        <dbReference type="Proteomes" id="UP001061282"/>
    </source>
</evidence>
<dbReference type="InterPro" id="IPR037883">
    <property type="entry name" value="Knr4/Smi1-like_sf"/>
</dbReference>
<dbReference type="Gene3D" id="3.40.1580.10">
    <property type="entry name" value="SMI1/KNR4-like"/>
    <property type="match status" value="1"/>
</dbReference>
<accession>A0A9J6QHD8</accession>
<dbReference type="SUPFAM" id="SSF160631">
    <property type="entry name" value="SMI1/KNR4-like"/>
    <property type="match status" value="1"/>
</dbReference>
<dbReference type="EMBL" id="JAMGZJ010000072">
    <property type="protein sequence ID" value="MCU6668790.1"/>
    <property type="molecule type" value="Genomic_DNA"/>
</dbReference>
<dbReference type="Proteomes" id="UP001061282">
    <property type="component" value="Unassembled WGS sequence"/>
</dbReference>
<evidence type="ECO:0000259" key="1">
    <source>
        <dbReference type="Pfam" id="PF09346"/>
    </source>
</evidence>
<proteinExistence type="predicted"/>
<protein>
    <submittedName>
        <fullName evidence="2">SMI1/KNR4 family protein</fullName>
    </submittedName>
</protein>
<name>A0A9J6QHD8_9ENTR</name>
<reference evidence="2" key="1">
    <citation type="submission" date="2022-05" db="EMBL/GenBank/DDBJ databases">
        <title>Description of a novel species of Leclercia; Leclercia tamurae and the Proposal for a Novel Genus Silvania gen. nov. Containing Two Novel Species Silvania hatchlandensis sp. nov. and Silvania confinis sp. nov. Isolated from the Rhizosphere of Oak.</title>
        <authorList>
            <person name="Maddock D.W."/>
            <person name="Brady C.L."/>
            <person name="Denman S."/>
            <person name="Arnold D."/>
        </authorList>
    </citation>
    <scope>NUCLEOTIDE SEQUENCE</scope>
    <source>
        <strain evidence="2">H4N4</strain>
    </source>
</reference>
<evidence type="ECO:0000313" key="2">
    <source>
        <dbReference type="EMBL" id="MCU6668790.1"/>
    </source>
</evidence>
<comment type="caution">
    <text evidence="2">The sequence shown here is derived from an EMBL/GenBank/DDBJ whole genome shotgun (WGS) entry which is preliminary data.</text>
</comment>
<dbReference type="RefSeq" id="WP_271267355.1">
    <property type="nucleotide sequence ID" value="NZ_JAMGZJ010000072.1"/>
</dbReference>